<dbReference type="eggNOG" id="KOG3567">
    <property type="taxonomic scope" value="Eukaryota"/>
</dbReference>
<proteinExistence type="predicted"/>
<dbReference type="HOGENOM" id="CLU_2111051_0_0_1"/>
<organism evidence="3">
    <name type="scientific">Caenorhabditis brenneri</name>
    <name type="common">Nematode worm</name>
    <dbReference type="NCBI Taxonomy" id="135651"/>
    <lineage>
        <taxon>Eukaryota</taxon>
        <taxon>Metazoa</taxon>
        <taxon>Ecdysozoa</taxon>
        <taxon>Nematoda</taxon>
        <taxon>Chromadorea</taxon>
        <taxon>Rhabditida</taxon>
        <taxon>Rhabditina</taxon>
        <taxon>Rhabditomorpha</taxon>
        <taxon>Rhabditoidea</taxon>
        <taxon>Rhabditidae</taxon>
        <taxon>Peloderinae</taxon>
        <taxon>Caenorhabditis</taxon>
    </lineage>
</organism>
<dbReference type="OrthoDB" id="10044505at2759"/>
<dbReference type="AlphaFoldDB" id="G0P6F6"/>
<keyword evidence="1" id="KW-1133">Transmembrane helix</keyword>
<accession>G0P6F6</accession>
<dbReference type="GO" id="GO:0005507">
    <property type="term" value="F:copper ion binding"/>
    <property type="evidence" value="ECO:0007669"/>
    <property type="project" value="InterPro"/>
</dbReference>
<evidence type="ECO:0000313" key="2">
    <source>
        <dbReference type="EMBL" id="EGT46421.1"/>
    </source>
</evidence>
<dbReference type="Gene3D" id="2.60.120.310">
    <property type="entry name" value="Copper type II, ascorbate-dependent monooxygenase, N-terminal domain"/>
    <property type="match status" value="1"/>
</dbReference>
<gene>
    <name evidence="2" type="ORF">CAEBREN_30227</name>
</gene>
<protein>
    <submittedName>
        <fullName evidence="2">Uncharacterized protein</fullName>
    </submittedName>
</protein>
<sequence length="115" mass="13112">MNDRLFLYLFLRILTLCYCSILVVGLTKNEETQKFTIQMIGYSPQKTDDYVAVSVEATPGYVAPNLVLPKDVAFSVGHEQDGIKYFVLQVHYAQPLLEKFMISLESQCIFHNGSR</sequence>
<dbReference type="STRING" id="135651.G0P6F6"/>
<reference evidence="3" key="1">
    <citation type="submission" date="2011-07" db="EMBL/GenBank/DDBJ databases">
        <authorList>
            <consortium name="Caenorhabditis brenneri Sequencing and Analysis Consortium"/>
            <person name="Wilson R.K."/>
        </authorList>
    </citation>
    <scope>NUCLEOTIDE SEQUENCE [LARGE SCALE GENOMIC DNA]</scope>
    <source>
        <strain evidence="3">PB2801</strain>
    </source>
</reference>
<dbReference type="Proteomes" id="UP000008068">
    <property type="component" value="Unassembled WGS sequence"/>
</dbReference>
<dbReference type="GO" id="GO:0016715">
    <property type="term" value="F:oxidoreductase activity, acting on paired donors, with incorporation or reduction of molecular oxygen, reduced ascorbate as one donor, and incorporation of one atom of oxygen"/>
    <property type="evidence" value="ECO:0007669"/>
    <property type="project" value="InterPro"/>
</dbReference>
<dbReference type="EMBL" id="GL380097">
    <property type="protein sequence ID" value="EGT46421.1"/>
    <property type="molecule type" value="Genomic_DNA"/>
</dbReference>
<dbReference type="InterPro" id="IPR008977">
    <property type="entry name" value="PHM/PNGase_F_dom_sf"/>
</dbReference>
<dbReference type="SUPFAM" id="SSF49742">
    <property type="entry name" value="PHM/PNGase F"/>
    <property type="match status" value="1"/>
</dbReference>
<evidence type="ECO:0000256" key="1">
    <source>
        <dbReference type="SAM" id="Phobius"/>
    </source>
</evidence>
<keyword evidence="1" id="KW-0472">Membrane</keyword>
<dbReference type="InParanoid" id="G0P6F6"/>
<keyword evidence="3" id="KW-1185">Reference proteome</keyword>
<feature type="transmembrane region" description="Helical" evidence="1">
    <location>
        <begin position="6"/>
        <end position="26"/>
    </location>
</feature>
<evidence type="ECO:0000313" key="3">
    <source>
        <dbReference type="Proteomes" id="UP000008068"/>
    </source>
</evidence>
<dbReference type="InterPro" id="IPR036939">
    <property type="entry name" value="Cu2_ascorb_mOase_N_sf"/>
</dbReference>
<keyword evidence="1" id="KW-0812">Transmembrane</keyword>
<name>G0P6F6_CAEBE</name>